<dbReference type="InterPro" id="IPR003399">
    <property type="entry name" value="Mce/MlaD"/>
</dbReference>
<organism evidence="3 4">
    <name type="scientific">Dialister invisus</name>
    <dbReference type="NCBI Taxonomy" id="218538"/>
    <lineage>
        <taxon>Bacteria</taxon>
        <taxon>Bacillati</taxon>
        <taxon>Bacillota</taxon>
        <taxon>Negativicutes</taxon>
        <taxon>Veillonellales</taxon>
        <taxon>Veillonellaceae</taxon>
        <taxon>Dialister</taxon>
    </lineage>
</organism>
<proteinExistence type="predicted"/>
<dbReference type="PANTHER" id="PTHR33371:SF4">
    <property type="entry name" value="INTERMEMBRANE PHOSPHOLIPID TRANSPORT SYSTEM BINDING PROTEIN MLAD"/>
    <property type="match status" value="1"/>
</dbReference>
<dbReference type="Pfam" id="PF02470">
    <property type="entry name" value="MlaD"/>
    <property type="match status" value="1"/>
</dbReference>
<gene>
    <name evidence="3" type="ORF">HXL70_06260</name>
</gene>
<evidence type="ECO:0000259" key="2">
    <source>
        <dbReference type="Pfam" id="PF02470"/>
    </source>
</evidence>
<name>A0A930FRD2_9FIRM</name>
<feature type="coiled-coil region" evidence="1">
    <location>
        <begin position="131"/>
        <end position="158"/>
    </location>
</feature>
<dbReference type="InterPro" id="IPR052336">
    <property type="entry name" value="MlaD_Phospholipid_Transporter"/>
</dbReference>
<evidence type="ECO:0000313" key="4">
    <source>
        <dbReference type="Proteomes" id="UP000757890"/>
    </source>
</evidence>
<comment type="caution">
    <text evidence="3">The sequence shown here is derived from an EMBL/GenBank/DDBJ whole genome shotgun (WGS) entry which is preliminary data.</text>
</comment>
<dbReference type="Proteomes" id="UP000757890">
    <property type="component" value="Unassembled WGS sequence"/>
</dbReference>
<sequence>MTKEVKTGMMAFIILVVAMAVFLFVRPKDWFGGNYFHMTASFSSVQGIKKGNEVRYAGVRVGEVSKISTEGNEGILEMRIKKDAQIPLDAEFTVSQSGVIGDYYVDIRGGRFDGSYFGEGMRAGEKGSDRLDQMMERAKKLKDSAAQMKENIGKMEGK</sequence>
<dbReference type="AlphaFoldDB" id="A0A930FRD2"/>
<reference evidence="3" key="1">
    <citation type="submission" date="2020-04" db="EMBL/GenBank/DDBJ databases">
        <title>Deep metagenomics examines the oral microbiome during advanced dental caries in children, revealing novel taxa and co-occurrences with host molecules.</title>
        <authorList>
            <person name="Baker J.L."/>
            <person name="Morton J.T."/>
            <person name="Dinis M."/>
            <person name="Alvarez R."/>
            <person name="Tran N.C."/>
            <person name="Knight R."/>
            <person name="Edlund A."/>
        </authorList>
    </citation>
    <scope>NUCLEOTIDE SEQUENCE</scope>
    <source>
        <strain evidence="3">JCVI_32_bin.14</strain>
    </source>
</reference>
<accession>A0A930FRD2</accession>
<protein>
    <submittedName>
        <fullName evidence="3">MCE family protein</fullName>
    </submittedName>
</protein>
<evidence type="ECO:0000313" key="3">
    <source>
        <dbReference type="EMBL" id="MBF1129632.1"/>
    </source>
</evidence>
<feature type="domain" description="Mce/MlaD" evidence="2">
    <location>
        <begin position="37"/>
        <end position="109"/>
    </location>
</feature>
<dbReference type="PANTHER" id="PTHR33371">
    <property type="entry name" value="INTERMEMBRANE PHOSPHOLIPID TRANSPORT SYSTEM BINDING PROTEIN MLAD-RELATED"/>
    <property type="match status" value="1"/>
</dbReference>
<keyword evidence="1" id="KW-0175">Coiled coil</keyword>
<dbReference type="EMBL" id="JABZMK010000038">
    <property type="protein sequence ID" value="MBF1129632.1"/>
    <property type="molecule type" value="Genomic_DNA"/>
</dbReference>
<evidence type="ECO:0000256" key="1">
    <source>
        <dbReference type="SAM" id="Coils"/>
    </source>
</evidence>